<name>A0ABR0J8Z9_9EURO</name>
<comment type="caution">
    <text evidence="2">The sequence shown here is derived from an EMBL/GenBank/DDBJ whole genome shotgun (WGS) entry which is preliminary data.</text>
</comment>
<reference evidence="2 3" key="1">
    <citation type="submission" date="2023-08" db="EMBL/GenBank/DDBJ databases">
        <title>Black Yeasts Isolated from many extreme environments.</title>
        <authorList>
            <person name="Coleine C."/>
            <person name="Stajich J.E."/>
            <person name="Selbmann L."/>
        </authorList>
    </citation>
    <scope>NUCLEOTIDE SEQUENCE [LARGE SCALE GENOMIC DNA]</scope>
    <source>
        <strain evidence="2 3">CCFEE 6328</strain>
    </source>
</reference>
<sequence length="80" mass="8835">MDRAEEPPHVGVLVTDCLNSTKANSPPRGSSEGGQKHQIPRKSCVVDDHEKYELQWRDAVQRNGQKSVDIEDVAGEYSGT</sequence>
<evidence type="ECO:0000313" key="2">
    <source>
        <dbReference type="EMBL" id="KAK5059211.1"/>
    </source>
</evidence>
<dbReference type="EMBL" id="JAVRRF010000013">
    <property type="protein sequence ID" value="KAK5059211.1"/>
    <property type="molecule type" value="Genomic_DNA"/>
</dbReference>
<dbReference type="Proteomes" id="UP001345691">
    <property type="component" value="Unassembled WGS sequence"/>
</dbReference>
<keyword evidence="3" id="KW-1185">Reference proteome</keyword>
<evidence type="ECO:0000313" key="3">
    <source>
        <dbReference type="Proteomes" id="UP001345691"/>
    </source>
</evidence>
<protein>
    <submittedName>
        <fullName evidence="2">Uncharacterized protein</fullName>
    </submittedName>
</protein>
<accession>A0ABR0J8Z9</accession>
<proteinExistence type="predicted"/>
<organism evidence="2 3">
    <name type="scientific">Exophiala sideris</name>
    <dbReference type="NCBI Taxonomy" id="1016849"/>
    <lineage>
        <taxon>Eukaryota</taxon>
        <taxon>Fungi</taxon>
        <taxon>Dikarya</taxon>
        <taxon>Ascomycota</taxon>
        <taxon>Pezizomycotina</taxon>
        <taxon>Eurotiomycetes</taxon>
        <taxon>Chaetothyriomycetidae</taxon>
        <taxon>Chaetothyriales</taxon>
        <taxon>Herpotrichiellaceae</taxon>
        <taxon>Exophiala</taxon>
    </lineage>
</organism>
<feature type="compositionally biased region" description="Polar residues" evidence="1">
    <location>
        <begin position="19"/>
        <end position="28"/>
    </location>
</feature>
<gene>
    <name evidence="2" type="ORF">LTR69_006501</name>
</gene>
<feature type="region of interest" description="Disordered" evidence="1">
    <location>
        <begin position="19"/>
        <end position="43"/>
    </location>
</feature>
<evidence type="ECO:0000256" key="1">
    <source>
        <dbReference type="SAM" id="MobiDB-lite"/>
    </source>
</evidence>